<dbReference type="PATRIC" id="fig|1434109.4.peg.3413"/>
<evidence type="ECO:0000313" key="3">
    <source>
        <dbReference type="Proteomes" id="UP000033038"/>
    </source>
</evidence>
<evidence type="ECO:0000259" key="1">
    <source>
        <dbReference type="Pfam" id="PF01844"/>
    </source>
</evidence>
<proteinExistence type="predicted"/>
<dbReference type="HOGENOM" id="CLU_1076115_0_0_2"/>
<accession>A0A0E3QNC4</accession>
<dbReference type="InterPro" id="IPR002711">
    <property type="entry name" value="HNH"/>
</dbReference>
<name>A0A0E3QNC4_METBA</name>
<reference evidence="2 3" key="1">
    <citation type="submission" date="2014-07" db="EMBL/GenBank/DDBJ databases">
        <title>Methanogenic archaea and the global carbon cycle.</title>
        <authorList>
            <person name="Henriksen J.R."/>
            <person name="Luke J."/>
            <person name="Reinhart S."/>
            <person name="Benedict M.N."/>
            <person name="Youngblut N.D."/>
            <person name="Metcalf M.E."/>
            <person name="Whitaker R.J."/>
            <person name="Metcalf W.W."/>
        </authorList>
    </citation>
    <scope>NUCLEOTIDE SEQUENCE [LARGE SCALE GENOMIC DNA]</scope>
    <source>
        <strain evidence="2 3">Wiesmoor</strain>
    </source>
</reference>
<dbReference type="GO" id="GO:0004519">
    <property type="term" value="F:endonuclease activity"/>
    <property type="evidence" value="ECO:0007669"/>
    <property type="project" value="InterPro"/>
</dbReference>
<dbReference type="Gene3D" id="1.10.30.50">
    <property type="match status" value="1"/>
</dbReference>
<dbReference type="InterPro" id="IPR003615">
    <property type="entry name" value="HNH_nuc"/>
</dbReference>
<dbReference type="EMBL" id="CP009526">
    <property type="protein sequence ID" value="AKB51872.1"/>
    <property type="molecule type" value="Genomic_DNA"/>
</dbReference>
<evidence type="ECO:0000313" key="2">
    <source>
        <dbReference type="EMBL" id="AKB51872.1"/>
    </source>
</evidence>
<feature type="domain" description="HNH" evidence="1">
    <location>
        <begin position="193"/>
        <end position="243"/>
    </location>
</feature>
<dbReference type="GO" id="GO:0008270">
    <property type="term" value="F:zinc ion binding"/>
    <property type="evidence" value="ECO:0007669"/>
    <property type="project" value="InterPro"/>
</dbReference>
<dbReference type="Pfam" id="PF01844">
    <property type="entry name" value="HNH"/>
    <property type="match status" value="1"/>
</dbReference>
<protein>
    <recommendedName>
        <fullName evidence="1">HNH domain-containing protein</fullName>
    </recommendedName>
</protein>
<dbReference type="KEGG" id="mbw:MSBRW_2619"/>
<sequence length="268" mass="30852">MLLFKNSAKTMEGVLNNAKHATDGKPHDVKPGDIILIAQTKSTLPSGQKPIRWIMNFVSCEEDINNLSDKIWGKHWRYIINGENIRPVEPFDINEVKVTSKNYDAVQTFAVIEPEDEDRILNWISEAVSTYVSSKTAISEEFREGKTLDYDELIQKLDIKYRNTPEFKETITGLIQRPSLLSNAIKEKYGYKCMICGYPGFLKKNGEKYAEVHHMIELNQKAPETLQSWNLLVVCPLCHRKLHYADVKSEFLDPGWKIIIDGQEHIIR</sequence>
<dbReference type="AlphaFoldDB" id="A0A0E3QNC4"/>
<dbReference type="Proteomes" id="UP000033038">
    <property type="component" value="Chromosome"/>
</dbReference>
<dbReference type="GO" id="GO:0003676">
    <property type="term" value="F:nucleic acid binding"/>
    <property type="evidence" value="ECO:0007669"/>
    <property type="project" value="InterPro"/>
</dbReference>
<organism evidence="2 3">
    <name type="scientific">Methanosarcina barkeri str. Wiesmoor</name>
    <dbReference type="NCBI Taxonomy" id="1434109"/>
    <lineage>
        <taxon>Archaea</taxon>
        <taxon>Methanobacteriati</taxon>
        <taxon>Methanobacteriota</taxon>
        <taxon>Stenosarchaea group</taxon>
        <taxon>Methanomicrobia</taxon>
        <taxon>Methanosarcinales</taxon>
        <taxon>Methanosarcinaceae</taxon>
        <taxon>Methanosarcina</taxon>
    </lineage>
</organism>
<dbReference type="CDD" id="cd00085">
    <property type="entry name" value="HNHc"/>
    <property type="match status" value="1"/>
</dbReference>
<gene>
    <name evidence="2" type="ORF">MSBRW_2619</name>
</gene>